<reference evidence="1 2" key="1">
    <citation type="journal article" date="2024" name="J Genomics">
        <title>Draft genome sequencing and assembly of Favolaschia claudopus CIRM-BRFM 2984 isolated from oak limbs.</title>
        <authorList>
            <person name="Navarro D."/>
            <person name="Drula E."/>
            <person name="Chaduli D."/>
            <person name="Cazenave R."/>
            <person name="Ahrendt S."/>
            <person name="Wang J."/>
            <person name="Lipzen A."/>
            <person name="Daum C."/>
            <person name="Barry K."/>
            <person name="Grigoriev I.V."/>
            <person name="Favel A."/>
            <person name="Rosso M.N."/>
            <person name="Martin F."/>
        </authorList>
    </citation>
    <scope>NUCLEOTIDE SEQUENCE [LARGE SCALE GENOMIC DNA]</scope>
    <source>
        <strain evidence="1 2">CIRM-BRFM 2984</strain>
    </source>
</reference>
<dbReference type="EMBL" id="JAWWNJ010000001">
    <property type="protein sequence ID" value="KAK7063427.1"/>
    <property type="molecule type" value="Genomic_DNA"/>
</dbReference>
<evidence type="ECO:0000313" key="1">
    <source>
        <dbReference type="EMBL" id="KAK7063427.1"/>
    </source>
</evidence>
<keyword evidence="2" id="KW-1185">Reference proteome</keyword>
<gene>
    <name evidence="1" type="ORF">R3P38DRAFT_2818572</name>
</gene>
<protein>
    <submittedName>
        <fullName evidence="1">Uncharacterized protein</fullName>
    </submittedName>
</protein>
<sequence>MPVLSLERLSAMNTAKHPSPWRKFQEQLANFSSIPPVLPVPQISIPPVPPVSIPHVSIPPISIPHVSIPPISIPHVSPVTFPAGFPFASTPQTALDLPGSSIAHLVSQTVSPGRSTSEYSSSNILSQSSSISVSLQSSLRARRVNSFSNFPPTTTAVSVSYKRTKLSETRNYRSRYNHPHPHDHCLPIMVVPPPPKPSAQIADAPDITIHTHQTGR</sequence>
<dbReference type="Proteomes" id="UP001362999">
    <property type="component" value="Unassembled WGS sequence"/>
</dbReference>
<comment type="caution">
    <text evidence="1">The sequence shown here is derived from an EMBL/GenBank/DDBJ whole genome shotgun (WGS) entry which is preliminary data.</text>
</comment>
<proteinExistence type="predicted"/>
<accession>A0AAW0ECP7</accession>
<evidence type="ECO:0000313" key="2">
    <source>
        <dbReference type="Proteomes" id="UP001362999"/>
    </source>
</evidence>
<dbReference type="AlphaFoldDB" id="A0AAW0ECP7"/>
<name>A0AAW0ECP7_9AGAR</name>
<organism evidence="1 2">
    <name type="scientific">Favolaschia claudopus</name>
    <dbReference type="NCBI Taxonomy" id="2862362"/>
    <lineage>
        <taxon>Eukaryota</taxon>
        <taxon>Fungi</taxon>
        <taxon>Dikarya</taxon>
        <taxon>Basidiomycota</taxon>
        <taxon>Agaricomycotina</taxon>
        <taxon>Agaricomycetes</taxon>
        <taxon>Agaricomycetidae</taxon>
        <taxon>Agaricales</taxon>
        <taxon>Marasmiineae</taxon>
        <taxon>Mycenaceae</taxon>
        <taxon>Favolaschia</taxon>
    </lineage>
</organism>